<dbReference type="Gene3D" id="1.20.1730.10">
    <property type="entry name" value="Sodium/glucose cotransporter"/>
    <property type="match status" value="1"/>
</dbReference>
<keyword evidence="5 7" id="KW-0472">Membrane</keyword>
<dbReference type="AlphaFoldDB" id="A0A497EVS9"/>
<protein>
    <recommendedName>
        <fullName evidence="10">Sodium:solute symporter family protein</fullName>
    </recommendedName>
</protein>
<keyword evidence="4 7" id="KW-1133">Transmembrane helix</keyword>
<keyword evidence="3 7" id="KW-0812">Transmembrane</keyword>
<evidence type="ECO:0000256" key="1">
    <source>
        <dbReference type="ARBA" id="ARBA00004141"/>
    </source>
</evidence>
<dbReference type="InterPro" id="IPR038377">
    <property type="entry name" value="Na/Glc_symporter_sf"/>
</dbReference>
<reference evidence="8 9" key="1">
    <citation type="submission" date="2018-06" db="EMBL/GenBank/DDBJ databases">
        <title>Extensive metabolic versatility and redundancy in microbially diverse, dynamic hydrothermal sediments.</title>
        <authorList>
            <person name="Dombrowski N."/>
            <person name="Teske A."/>
            <person name="Baker B.J."/>
        </authorList>
    </citation>
    <scope>NUCLEOTIDE SEQUENCE [LARGE SCALE GENOMIC DNA]</scope>
    <source>
        <strain evidence="8">B34_G17</strain>
    </source>
</reference>
<feature type="transmembrane region" description="Helical" evidence="7">
    <location>
        <begin position="88"/>
        <end position="108"/>
    </location>
</feature>
<feature type="transmembrane region" description="Helical" evidence="7">
    <location>
        <begin position="114"/>
        <end position="134"/>
    </location>
</feature>
<proteinExistence type="inferred from homology"/>
<organism evidence="8 9">
    <name type="scientific">Thermoproteota archaeon</name>
    <dbReference type="NCBI Taxonomy" id="2056631"/>
    <lineage>
        <taxon>Archaea</taxon>
        <taxon>Thermoproteota</taxon>
    </lineage>
</organism>
<dbReference type="GO" id="GO:0016020">
    <property type="term" value="C:membrane"/>
    <property type="evidence" value="ECO:0007669"/>
    <property type="project" value="UniProtKB-SubCell"/>
</dbReference>
<comment type="similarity">
    <text evidence="2 6">Belongs to the sodium:solute symporter (SSF) (TC 2.A.21) family.</text>
</comment>
<dbReference type="InterPro" id="IPR001734">
    <property type="entry name" value="Na/solute_symporter"/>
</dbReference>
<evidence type="ECO:0000256" key="5">
    <source>
        <dbReference type="ARBA" id="ARBA00023136"/>
    </source>
</evidence>
<feature type="non-terminal residue" evidence="8">
    <location>
        <position position="1"/>
    </location>
</feature>
<evidence type="ECO:0000313" key="8">
    <source>
        <dbReference type="EMBL" id="RLE51494.1"/>
    </source>
</evidence>
<comment type="subcellular location">
    <subcellularLocation>
        <location evidence="1">Membrane</location>
        <topology evidence="1">Multi-pass membrane protein</topology>
    </subcellularLocation>
</comment>
<dbReference type="GO" id="GO:0022857">
    <property type="term" value="F:transmembrane transporter activity"/>
    <property type="evidence" value="ECO:0007669"/>
    <property type="project" value="InterPro"/>
</dbReference>
<evidence type="ECO:0000256" key="7">
    <source>
        <dbReference type="SAM" id="Phobius"/>
    </source>
</evidence>
<dbReference type="Proteomes" id="UP000272051">
    <property type="component" value="Unassembled WGS sequence"/>
</dbReference>
<accession>A0A497EVS9</accession>
<feature type="transmembrane region" description="Helical" evidence="7">
    <location>
        <begin position="41"/>
        <end position="67"/>
    </location>
</feature>
<feature type="transmembrane region" description="Helical" evidence="7">
    <location>
        <begin position="141"/>
        <end position="162"/>
    </location>
</feature>
<dbReference type="PROSITE" id="PS50283">
    <property type="entry name" value="NA_SOLUT_SYMP_3"/>
    <property type="match status" value="1"/>
</dbReference>
<evidence type="ECO:0000256" key="6">
    <source>
        <dbReference type="RuleBase" id="RU362091"/>
    </source>
</evidence>
<dbReference type="EMBL" id="QMQX01000106">
    <property type="protein sequence ID" value="RLE51494.1"/>
    <property type="molecule type" value="Genomic_DNA"/>
</dbReference>
<feature type="transmembrane region" description="Helical" evidence="7">
    <location>
        <begin position="174"/>
        <end position="197"/>
    </location>
</feature>
<gene>
    <name evidence="8" type="ORF">DRJ33_05835</name>
</gene>
<name>A0A497EVS9_9CREN</name>
<evidence type="ECO:0000256" key="2">
    <source>
        <dbReference type="ARBA" id="ARBA00006434"/>
    </source>
</evidence>
<evidence type="ECO:0000313" key="9">
    <source>
        <dbReference type="Proteomes" id="UP000272051"/>
    </source>
</evidence>
<evidence type="ECO:0000256" key="4">
    <source>
        <dbReference type="ARBA" id="ARBA00022989"/>
    </source>
</evidence>
<comment type="caution">
    <text evidence="8">The sequence shown here is derived from an EMBL/GenBank/DDBJ whole genome shotgun (WGS) entry which is preliminary data.</text>
</comment>
<dbReference type="Pfam" id="PF00474">
    <property type="entry name" value="SSF"/>
    <property type="match status" value="1"/>
</dbReference>
<evidence type="ECO:0000256" key="3">
    <source>
        <dbReference type="ARBA" id="ARBA00022692"/>
    </source>
</evidence>
<evidence type="ECO:0008006" key="10">
    <source>
        <dbReference type="Google" id="ProtNLM"/>
    </source>
</evidence>
<sequence>SYTIIVTLIGLFTRGLSELGLLGFIASRDSVTPTLLSQAPILLSAFVFTSIVAAAMSTADSIVLTLASCITRDLYVRRSRRALSEVSVGRIVVVIVVAAMAILAYMRIGFIVELSVLSSVLLLPLAPITLIAWAKPVEGNIVKVFTILALMAGFAVGVYAALLYGPVKAFIATWYGLPISAWILITSSLLTSLGYVLQRLR</sequence>